<evidence type="ECO:0000256" key="1">
    <source>
        <dbReference type="ARBA" id="ARBA00004225"/>
    </source>
</evidence>
<dbReference type="Gene3D" id="1.50.40.10">
    <property type="entry name" value="Mitochondrial carrier domain"/>
    <property type="match status" value="2"/>
</dbReference>
<evidence type="ECO:0000256" key="8">
    <source>
        <dbReference type="ARBA" id="ARBA00023136"/>
    </source>
</evidence>
<evidence type="ECO:0000256" key="6">
    <source>
        <dbReference type="ARBA" id="ARBA00022989"/>
    </source>
</evidence>
<evidence type="ECO:0000256" key="3">
    <source>
        <dbReference type="ARBA" id="ARBA00022448"/>
    </source>
</evidence>
<keyword evidence="5" id="KW-0999">Mitochondrion inner membrane</keyword>
<dbReference type="EMBL" id="JBBBZM010000030">
    <property type="protein sequence ID" value="KAL0637800.1"/>
    <property type="molecule type" value="Genomic_DNA"/>
</dbReference>
<comment type="similarity">
    <text evidence="2 10">Belongs to the mitochondrial carrier (TC 2.A.29) family.</text>
</comment>
<comment type="caution">
    <text evidence="11">The sequence shown here is derived from an EMBL/GenBank/DDBJ whole genome shotgun (WGS) entry which is preliminary data.</text>
</comment>
<organism evidence="11 12">
    <name type="scientific">Discina gigas</name>
    <dbReference type="NCBI Taxonomy" id="1032678"/>
    <lineage>
        <taxon>Eukaryota</taxon>
        <taxon>Fungi</taxon>
        <taxon>Dikarya</taxon>
        <taxon>Ascomycota</taxon>
        <taxon>Pezizomycotina</taxon>
        <taxon>Pezizomycetes</taxon>
        <taxon>Pezizales</taxon>
        <taxon>Discinaceae</taxon>
        <taxon>Discina</taxon>
    </lineage>
</organism>
<dbReference type="Pfam" id="PF00153">
    <property type="entry name" value="Mito_carr"/>
    <property type="match status" value="3"/>
</dbReference>
<comment type="subcellular location">
    <subcellularLocation>
        <location evidence="1">Mitochondrion membrane</location>
        <topology evidence="1">Multi-pass membrane protein</topology>
    </subcellularLocation>
</comment>
<dbReference type="SUPFAM" id="SSF103506">
    <property type="entry name" value="Mitochondrial carrier"/>
    <property type="match status" value="1"/>
</dbReference>
<dbReference type="InterPro" id="IPR018108">
    <property type="entry name" value="MCP_transmembrane"/>
</dbReference>
<evidence type="ECO:0000313" key="11">
    <source>
        <dbReference type="EMBL" id="KAL0637800.1"/>
    </source>
</evidence>
<evidence type="ECO:0000256" key="10">
    <source>
        <dbReference type="RuleBase" id="RU000488"/>
    </source>
</evidence>
<keyword evidence="6" id="KW-1133">Transmembrane helix</keyword>
<keyword evidence="8 9" id="KW-0472">Membrane</keyword>
<dbReference type="PANTHER" id="PTHR45758:SF4">
    <property type="entry name" value="MITOFERRIN-1"/>
    <property type="match status" value="1"/>
</dbReference>
<dbReference type="PANTHER" id="PTHR45758">
    <property type="entry name" value="MITOFERRIN-1-RELATED"/>
    <property type="match status" value="1"/>
</dbReference>
<evidence type="ECO:0000313" key="12">
    <source>
        <dbReference type="Proteomes" id="UP001447188"/>
    </source>
</evidence>
<keyword evidence="3 10" id="KW-0813">Transport</keyword>
<proteinExistence type="inferred from homology"/>
<keyword evidence="7" id="KW-0496">Mitochondrion</keyword>
<dbReference type="InterPro" id="IPR023395">
    <property type="entry name" value="MCP_dom_sf"/>
</dbReference>
<keyword evidence="4 9" id="KW-0812">Transmembrane</keyword>
<feature type="repeat" description="Solcar" evidence="9">
    <location>
        <begin position="149"/>
        <end position="240"/>
    </location>
</feature>
<evidence type="ECO:0000256" key="2">
    <source>
        <dbReference type="ARBA" id="ARBA00006375"/>
    </source>
</evidence>
<accession>A0ABR3GPH1</accession>
<dbReference type="Proteomes" id="UP001447188">
    <property type="component" value="Unassembled WGS sequence"/>
</dbReference>
<evidence type="ECO:0000256" key="9">
    <source>
        <dbReference type="PROSITE-ProRule" id="PRU00282"/>
    </source>
</evidence>
<name>A0ABR3GPH1_9PEZI</name>
<reference evidence="11 12" key="1">
    <citation type="submission" date="2024-02" db="EMBL/GenBank/DDBJ databases">
        <title>Discinaceae phylogenomics.</title>
        <authorList>
            <person name="Dirks A.C."/>
            <person name="James T.Y."/>
        </authorList>
    </citation>
    <scope>NUCLEOTIDE SEQUENCE [LARGE SCALE GENOMIC DNA]</scope>
    <source>
        <strain evidence="11 12">ACD0624</strain>
    </source>
</reference>
<protein>
    <submittedName>
        <fullName evidence="11">Fe(2+) transporter</fullName>
    </submittedName>
</protein>
<sequence>MYSGITNAVAQISSTEGVRSLWRGIASVAVGAGPAHAVYFGTYEAVKQKLGGNVGSEHHPFAVATAGACATIASDALMNPFDVIKQRMQIHGSTYESISECARTVYRNEGFQAFYISYPTTLAMTIPFTAIQFTVYESLSKVLNPAKRYDPFTHCVAGGVAGAVAAATTTPLDVIKTLLQTRGTSSDSRIRNCKGLVDAAKTIHAREGMKGFARGLRPRIITTMPSTAICWTSYEMAKYEFSPRIGRIFFVDMLL</sequence>
<evidence type="ECO:0000256" key="4">
    <source>
        <dbReference type="ARBA" id="ARBA00022692"/>
    </source>
</evidence>
<gene>
    <name evidence="11" type="primary">MRS4</name>
    <name evidence="11" type="ORF">Q9L58_003190</name>
</gene>
<feature type="repeat" description="Solcar" evidence="9">
    <location>
        <begin position="1"/>
        <end position="49"/>
    </location>
</feature>
<evidence type="ECO:0000256" key="5">
    <source>
        <dbReference type="ARBA" id="ARBA00022792"/>
    </source>
</evidence>
<dbReference type="PROSITE" id="PS50920">
    <property type="entry name" value="SOLCAR"/>
    <property type="match status" value="3"/>
</dbReference>
<keyword evidence="12" id="KW-1185">Reference proteome</keyword>
<feature type="repeat" description="Solcar" evidence="9">
    <location>
        <begin position="58"/>
        <end position="142"/>
    </location>
</feature>
<evidence type="ECO:0000256" key="7">
    <source>
        <dbReference type="ARBA" id="ARBA00023128"/>
    </source>
</evidence>